<protein>
    <submittedName>
        <fullName evidence="1">Nonsense-mediated mRNA decay protein NMD3 family protein</fullName>
    </submittedName>
</protein>
<dbReference type="GeneID" id="56275649"/>
<accession>A0A4Q5KIB5</accession>
<dbReference type="SUPFAM" id="SSF57783">
    <property type="entry name" value="Zinc beta-ribbon"/>
    <property type="match status" value="1"/>
</dbReference>
<comment type="caution">
    <text evidence="1">The sequence shown here is derived from an EMBL/GenBank/DDBJ whole genome shotgun (WGS) entry which is preliminary data.</text>
</comment>
<evidence type="ECO:0000313" key="1">
    <source>
        <dbReference type="EMBL" id="RYU45886.1"/>
    </source>
</evidence>
<dbReference type="AlphaFoldDB" id="A0A4Q5KIB5"/>
<gene>
    <name evidence="1" type="ORF">ERW49_11340</name>
</gene>
<dbReference type="Gene3D" id="2.20.25.10">
    <property type="match status" value="1"/>
</dbReference>
<dbReference type="Proteomes" id="UP000293465">
    <property type="component" value="Unassembled WGS sequence"/>
</dbReference>
<reference evidence="1 2" key="1">
    <citation type="submission" date="2019-02" db="EMBL/GenBank/DDBJ databases">
        <title>Genome sequences of Aliivibrio finisterrensis strains from farmed Atlantic salmon.</title>
        <authorList>
            <person name="Bowman J.P."/>
        </authorList>
    </citation>
    <scope>NUCLEOTIDE SEQUENCE [LARGE SCALE GENOMIC DNA]</scope>
    <source>
        <strain evidence="1 2">A32</strain>
    </source>
</reference>
<evidence type="ECO:0000313" key="2">
    <source>
        <dbReference type="Proteomes" id="UP000293465"/>
    </source>
</evidence>
<name>A0A4Q5KIB5_9GAMM</name>
<dbReference type="EMBL" id="SEZJ01000009">
    <property type="protein sequence ID" value="RYU45886.1"/>
    <property type="molecule type" value="Genomic_DNA"/>
</dbReference>
<proteinExistence type="predicted"/>
<organism evidence="1 2">
    <name type="scientific">Aliivibrio finisterrensis</name>
    <dbReference type="NCBI Taxonomy" id="511998"/>
    <lineage>
        <taxon>Bacteria</taxon>
        <taxon>Pseudomonadati</taxon>
        <taxon>Pseudomonadota</taxon>
        <taxon>Gammaproteobacteria</taxon>
        <taxon>Vibrionales</taxon>
        <taxon>Vibrionaceae</taxon>
        <taxon>Aliivibrio</taxon>
    </lineage>
</organism>
<dbReference type="RefSeq" id="WP_130046397.1">
    <property type="nucleotide sequence ID" value="NZ_SEZJ01000009.1"/>
</dbReference>
<sequence>MNELIECPKCHSDELLVSDNETTVLCSECGIIKRDGVWLIESPKMVETTA</sequence>
<dbReference type="OrthoDB" id="5918227at2"/>